<keyword evidence="3" id="KW-1185">Reference proteome</keyword>
<dbReference type="AlphaFoldDB" id="R7QR19"/>
<dbReference type="RefSeq" id="XP_005710859.1">
    <property type="nucleotide sequence ID" value="XM_005710802.1"/>
</dbReference>
<dbReference type="KEGG" id="ccp:CHC_T00007264001"/>
<name>R7QR19_CHOCR</name>
<organism evidence="2 3">
    <name type="scientific">Chondrus crispus</name>
    <name type="common">Carrageen Irish moss</name>
    <name type="synonym">Polymorpha crispa</name>
    <dbReference type="NCBI Taxonomy" id="2769"/>
    <lineage>
        <taxon>Eukaryota</taxon>
        <taxon>Rhodophyta</taxon>
        <taxon>Florideophyceae</taxon>
        <taxon>Rhodymeniophycidae</taxon>
        <taxon>Gigartinales</taxon>
        <taxon>Gigartinaceae</taxon>
        <taxon>Chondrus</taxon>
    </lineage>
</organism>
<sequence>MAAVGENEMMWEPSAVDAPKEGSMGGRESPGMREAEGRGICTGAECAKDGVVGEDGCSAEAKGKESRLAKFDARSKLEDCAGGAAVTLMIGLNLEDMMRC</sequence>
<dbReference type="Gramene" id="CDF40564">
    <property type="protein sequence ID" value="CDF40564"/>
    <property type="gene ID" value="CHC_T00007264001"/>
</dbReference>
<reference evidence="3" key="1">
    <citation type="journal article" date="2013" name="Proc. Natl. Acad. Sci. U.S.A.">
        <title>Genome structure and metabolic features in the red seaweed Chondrus crispus shed light on evolution of the Archaeplastida.</title>
        <authorList>
            <person name="Collen J."/>
            <person name="Porcel B."/>
            <person name="Carre W."/>
            <person name="Ball S.G."/>
            <person name="Chaparro C."/>
            <person name="Tonon T."/>
            <person name="Barbeyron T."/>
            <person name="Michel G."/>
            <person name="Noel B."/>
            <person name="Valentin K."/>
            <person name="Elias M."/>
            <person name="Artiguenave F."/>
            <person name="Arun A."/>
            <person name="Aury J.M."/>
            <person name="Barbosa-Neto J.F."/>
            <person name="Bothwell J.H."/>
            <person name="Bouget F.Y."/>
            <person name="Brillet L."/>
            <person name="Cabello-Hurtado F."/>
            <person name="Capella-Gutierrez S."/>
            <person name="Charrier B."/>
            <person name="Cladiere L."/>
            <person name="Cock J.M."/>
            <person name="Coelho S.M."/>
            <person name="Colleoni C."/>
            <person name="Czjzek M."/>
            <person name="Da Silva C."/>
            <person name="Delage L."/>
            <person name="Denoeud F."/>
            <person name="Deschamps P."/>
            <person name="Dittami S.M."/>
            <person name="Gabaldon T."/>
            <person name="Gachon C.M."/>
            <person name="Groisillier A."/>
            <person name="Herve C."/>
            <person name="Jabbari K."/>
            <person name="Katinka M."/>
            <person name="Kloareg B."/>
            <person name="Kowalczyk N."/>
            <person name="Labadie K."/>
            <person name="Leblanc C."/>
            <person name="Lopez P.J."/>
            <person name="McLachlan D.H."/>
            <person name="Meslet-Cladiere L."/>
            <person name="Moustafa A."/>
            <person name="Nehr Z."/>
            <person name="Nyvall Collen P."/>
            <person name="Panaud O."/>
            <person name="Partensky F."/>
            <person name="Poulain J."/>
            <person name="Rensing S.A."/>
            <person name="Rousvoal S."/>
            <person name="Samson G."/>
            <person name="Symeonidi A."/>
            <person name="Weissenbach J."/>
            <person name="Zambounis A."/>
            <person name="Wincker P."/>
            <person name="Boyen C."/>
        </authorList>
    </citation>
    <scope>NUCLEOTIDE SEQUENCE [LARGE SCALE GENOMIC DNA]</scope>
    <source>
        <strain evidence="3">cv. Stackhouse</strain>
    </source>
</reference>
<protein>
    <submittedName>
        <fullName evidence="2">Uncharacterized protein</fullName>
    </submittedName>
</protein>
<dbReference type="GeneID" id="17318580"/>
<feature type="region of interest" description="Disordered" evidence="1">
    <location>
        <begin position="1"/>
        <end position="35"/>
    </location>
</feature>
<evidence type="ECO:0000313" key="3">
    <source>
        <dbReference type="Proteomes" id="UP000012073"/>
    </source>
</evidence>
<gene>
    <name evidence="2" type="ORF">CHC_T00007264001</name>
</gene>
<proteinExistence type="predicted"/>
<evidence type="ECO:0000313" key="2">
    <source>
        <dbReference type="EMBL" id="CDF40564.1"/>
    </source>
</evidence>
<dbReference type="EMBL" id="HG002201">
    <property type="protein sequence ID" value="CDF40564.1"/>
    <property type="molecule type" value="Genomic_DNA"/>
</dbReference>
<evidence type="ECO:0000256" key="1">
    <source>
        <dbReference type="SAM" id="MobiDB-lite"/>
    </source>
</evidence>
<dbReference type="Proteomes" id="UP000012073">
    <property type="component" value="Unassembled WGS sequence"/>
</dbReference>
<accession>R7QR19</accession>